<organism evidence="1">
    <name type="scientific">bioreactor metagenome</name>
    <dbReference type="NCBI Taxonomy" id="1076179"/>
    <lineage>
        <taxon>unclassified sequences</taxon>
        <taxon>metagenomes</taxon>
        <taxon>ecological metagenomes</taxon>
    </lineage>
</organism>
<sequence length="112" mass="12092">MDGDAQPEEIPHILDIFLGVPRKAGYGFDKDTVDFSVPAILYHAVEIIPLACHKAGDALVGVNVRQLPALMGGNVFGVVVHLCDVGVLLVVRVAAHTGICRHAEFCDFLLFR</sequence>
<dbReference type="AlphaFoldDB" id="A0A645CDN5"/>
<gene>
    <name evidence="1" type="ORF">SDC9_122040</name>
</gene>
<name>A0A645CDN5_9ZZZZ</name>
<reference evidence="1" key="1">
    <citation type="submission" date="2019-08" db="EMBL/GenBank/DDBJ databases">
        <authorList>
            <person name="Kucharzyk K."/>
            <person name="Murdoch R.W."/>
            <person name="Higgins S."/>
            <person name="Loffler F."/>
        </authorList>
    </citation>
    <scope>NUCLEOTIDE SEQUENCE</scope>
</reference>
<comment type="caution">
    <text evidence="1">The sequence shown here is derived from an EMBL/GenBank/DDBJ whole genome shotgun (WGS) entry which is preliminary data.</text>
</comment>
<protein>
    <submittedName>
        <fullName evidence="1">Uncharacterized protein</fullName>
    </submittedName>
</protein>
<dbReference type="EMBL" id="VSSQ01026371">
    <property type="protein sequence ID" value="MPM75049.1"/>
    <property type="molecule type" value="Genomic_DNA"/>
</dbReference>
<accession>A0A645CDN5</accession>
<evidence type="ECO:0000313" key="1">
    <source>
        <dbReference type="EMBL" id="MPM75049.1"/>
    </source>
</evidence>
<proteinExistence type="predicted"/>